<keyword evidence="10" id="KW-1185">Reference proteome</keyword>
<dbReference type="Pfam" id="PF04542">
    <property type="entry name" value="Sigma70_r2"/>
    <property type="match status" value="1"/>
</dbReference>
<keyword evidence="5 6" id="KW-0804">Transcription</keyword>
<evidence type="ECO:0000259" key="8">
    <source>
        <dbReference type="Pfam" id="PF08281"/>
    </source>
</evidence>
<dbReference type="Pfam" id="PF08281">
    <property type="entry name" value="Sigma70_r4_2"/>
    <property type="match status" value="1"/>
</dbReference>
<dbReference type="OrthoDB" id="9795666at2"/>
<comment type="similarity">
    <text evidence="1 6">Belongs to the sigma-70 factor family. ECF subfamily.</text>
</comment>
<dbReference type="InterPro" id="IPR007627">
    <property type="entry name" value="RNA_pol_sigma70_r2"/>
</dbReference>
<dbReference type="Proteomes" id="UP000320176">
    <property type="component" value="Unassembled WGS sequence"/>
</dbReference>
<evidence type="ECO:0000256" key="2">
    <source>
        <dbReference type="ARBA" id="ARBA00023015"/>
    </source>
</evidence>
<dbReference type="AlphaFoldDB" id="A0A5C6AS89"/>
<evidence type="ECO:0000256" key="3">
    <source>
        <dbReference type="ARBA" id="ARBA00023082"/>
    </source>
</evidence>
<dbReference type="SUPFAM" id="SSF88659">
    <property type="entry name" value="Sigma3 and sigma4 domains of RNA polymerase sigma factors"/>
    <property type="match status" value="1"/>
</dbReference>
<dbReference type="RefSeq" id="WP_146520864.1">
    <property type="nucleotide sequence ID" value="NZ_CP151726.1"/>
</dbReference>
<gene>
    <name evidence="9" type="primary">sigW_10</name>
    <name evidence="9" type="ORF">Pla52n_36100</name>
</gene>
<dbReference type="NCBIfam" id="TIGR02937">
    <property type="entry name" value="sigma70-ECF"/>
    <property type="match status" value="1"/>
</dbReference>
<dbReference type="Gene3D" id="1.10.1740.10">
    <property type="match status" value="1"/>
</dbReference>
<protein>
    <recommendedName>
        <fullName evidence="6">RNA polymerase sigma factor</fullName>
    </recommendedName>
</protein>
<evidence type="ECO:0000313" key="10">
    <source>
        <dbReference type="Proteomes" id="UP000320176"/>
    </source>
</evidence>
<evidence type="ECO:0000256" key="6">
    <source>
        <dbReference type="RuleBase" id="RU000716"/>
    </source>
</evidence>
<dbReference type="InterPro" id="IPR013325">
    <property type="entry name" value="RNA_pol_sigma_r2"/>
</dbReference>
<dbReference type="InterPro" id="IPR013324">
    <property type="entry name" value="RNA_pol_sigma_r3/r4-like"/>
</dbReference>
<accession>A0A5C6AS89</accession>
<dbReference type="InterPro" id="IPR014284">
    <property type="entry name" value="RNA_pol_sigma-70_dom"/>
</dbReference>
<dbReference type="GO" id="GO:0003677">
    <property type="term" value="F:DNA binding"/>
    <property type="evidence" value="ECO:0007669"/>
    <property type="project" value="UniProtKB-KW"/>
</dbReference>
<comment type="caution">
    <text evidence="9">The sequence shown here is derived from an EMBL/GenBank/DDBJ whole genome shotgun (WGS) entry which is preliminary data.</text>
</comment>
<dbReference type="CDD" id="cd06171">
    <property type="entry name" value="Sigma70_r4"/>
    <property type="match status" value="1"/>
</dbReference>
<keyword evidence="4 6" id="KW-0238">DNA-binding</keyword>
<organism evidence="9 10">
    <name type="scientific">Stieleria varia</name>
    <dbReference type="NCBI Taxonomy" id="2528005"/>
    <lineage>
        <taxon>Bacteria</taxon>
        <taxon>Pseudomonadati</taxon>
        <taxon>Planctomycetota</taxon>
        <taxon>Planctomycetia</taxon>
        <taxon>Pirellulales</taxon>
        <taxon>Pirellulaceae</taxon>
        <taxon>Stieleria</taxon>
    </lineage>
</organism>
<dbReference type="EMBL" id="SJPN01000004">
    <property type="protein sequence ID" value="TWU02560.1"/>
    <property type="molecule type" value="Genomic_DNA"/>
</dbReference>
<sequence length="199" mass="22995">MIAPARPPHSSDIDTDLMLQASLDDDDAFVELYDKHRHRVVQMVNSMMWNSGQSEDLVQQVFLRAYRARKQFVPSAKFTTWLFTITRNTVLNSQRTLRRRPEPLLPSQSPTESFRLADLATSRDDEPLERISSRERKEWVRHAVSQLKTTQRSAVELVDLNGMSYREAAEEMGVTIASVKQLLSRGRVKLRQILMPLEN</sequence>
<dbReference type="InterPro" id="IPR039425">
    <property type="entry name" value="RNA_pol_sigma-70-like"/>
</dbReference>
<keyword evidence="3 6" id="KW-0731">Sigma factor</keyword>
<name>A0A5C6AS89_9BACT</name>
<evidence type="ECO:0000313" key="9">
    <source>
        <dbReference type="EMBL" id="TWU02560.1"/>
    </source>
</evidence>
<dbReference type="GO" id="GO:0006352">
    <property type="term" value="P:DNA-templated transcription initiation"/>
    <property type="evidence" value="ECO:0007669"/>
    <property type="project" value="InterPro"/>
</dbReference>
<evidence type="ECO:0000256" key="5">
    <source>
        <dbReference type="ARBA" id="ARBA00023163"/>
    </source>
</evidence>
<dbReference type="InterPro" id="IPR036388">
    <property type="entry name" value="WH-like_DNA-bd_sf"/>
</dbReference>
<dbReference type="InterPro" id="IPR013249">
    <property type="entry name" value="RNA_pol_sigma70_r4_t2"/>
</dbReference>
<dbReference type="GO" id="GO:0016987">
    <property type="term" value="F:sigma factor activity"/>
    <property type="evidence" value="ECO:0007669"/>
    <property type="project" value="UniProtKB-KW"/>
</dbReference>
<dbReference type="PROSITE" id="PS01063">
    <property type="entry name" value="SIGMA70_ECF"/>
    <property type="match status" value="1"/>
</dbReference>
<proteinExistence type="inferred from homology"/>
<feature type="domain" description="RNA polymerase sigma factor 70 region 4 type 2" evidence="8">
    <location>
        <begin position="138"/>
        <end position="190"/>
    </location>
</feature>
<dbReference type="InterPro" id="IPR000838">
    <property type="entry name" value="RNA_pol_sigma70_ECF_CS"/>
</dbReference>
<dbReference type="PANTHER" id="PTHR43133:SF8">
    <property type="entry name" value="RNA POLYMERASE SIGMA FACTOR HI_1459-RELATED"/>
    <property type="match status" value="1"/>
</dbReference>
<dbReference type="PANTHER" id="PTHR43133">
    <property type="entry name" value="RNA POLYMERASE ECF-TYPE SIGMA FACTO"/>
    <property type="match status" value="1"/>
</dbReference>
<dbReference type="Gene3D" id="1.10.10.10">
    <property type="entry name" value="Winged helix-like DNA-binding domain superfamily/Winged helix DNA-binding domain"/>
    <property type="match status" value="1"/>
</dbReference>
<evidence type="ECO:0000259" key="7">
    <source>
        <dbReference type="Pfam" id="PF04542"/>
    </source>
</evidence>
<evidence type="ECO:0000256" key="1">
    <source>
        <dbReference type="ARBA" id="ARBA00010641"/>
    </source>
</evidence>
<evidence type="ECO:0000256" key="4">
    <source>
        <dbReference type="ARBA" id="ARBA00023125"/>
    </source>
</evidence>
<keyword evidence="2 6" id="KW-0805">Transcription regulation</keyword>
<dbReference type="SUPFAM" id="SSF88946">
    <property type="entry name" value="Sigma2 domain of RNA polymerase sigma factors"/>
    <property type="match status" value="1"/>
</dbReference>
<reference evidence="9 10" key="1">
    <citation type="submission" date="2019-02" db="EMBL/GenBank/DDBJ databases">
        <title>Deep-cultivation of Planctomycetes and their phenomic and genomic characterization uncovers novel biology.</title>
        <authorList>
            <person name="Wiegand S."/>
            <person name="Jogler M."/>
            <person name="Boedeker C."/>
            <person name="Pinto D."/>
            <person name="Vollmers J."/>
            <person name="Rivas-Marin E."/>
            <person name="Kohn T."/>
            <person name="Peeters S.H."/>
            <person name="Heuer A."/>
            <person name="Rast P."/>
            <person name="Oberbeckmann S."/>
            <person name="Bunk B."/>
            <person name="Jeske O."/>
            <person name="Meyerdierks A."/>
            <person name="Storesund J.E."/>
            <person name="Kallscheuer N."/>
            <person name="Luecker S."/>
            <person name="Lage O.M."/>
            <person name="Pohl T."/>
            <person name="Merkel B.J."/>
            <person name="Hornburger P."/>
            <person name="Mueller R.-W."/>
            <person name="Bruemmer F."/>
            <person name="Labrenz M."/>
            <person name="Spormann A.M."/>
            <person name="Op Den Camp H."/>
            <person name="Overmann J."/>
            <person name="Amann R."/>
            <person name="Jetten M.S.M."/>
            <person name="Mascher T."/>
            <person name="Medema M.H."/>
            <person name="Devos D.P."/>
            <person name="Kaster A.-K."/>
            <person name="Ovreas L."/>
            <person name="Rohde M."/>
            <person name="Galperin M.Y."/>
            <person name="Jogler C."/>
        </authorList>
    </citation>
    <scope>NUCLEOTIDE SEQUENCE [LARGE SCALE GENOMIC DNA]</scope>
    <source>
        <strain evidence="9 10">Pla52n</strain>
    </source>
</reference>
<feature type="domain" description="RNA polymerase sigma-70 region 2" evidence="7">
    <location>
        <begin position="32"/>
        <end position="99"/>
    </location>
</feature>